<comment type="caution">
    <text evidence="2">The sequence shown here is derived from an EMBL/GenBank/DDBJ whole genome shotgun (WGS) entry which is preliminary data.</text>
</comment>
<organism evidence="2 3">
    <name type="scientific">Amnibacterium kyonggiense</name>
    <dbReference type="NCBI Taxonomy" id="595671"/>
    <lineage>
        <taxon>Bacteria</taxon>
        <taxon>Bacillati</taxon>
        <taxon>Actinomycetota</taxon>
        <taxon>Actinomycetes</taxon>
        <taxon>Micrococcales</taxon>
        <taxon>Microbacteriaceae</taxon>
        <taxon>Amnibacterium</taxon>
    </lineage>
</organism>
<feature type="signal peptide" evidence="1">
    <location>
        <begin position="1"/>
        <end position="34"/>
    </location>
</feature>
<reference evidence="2 3" key="1">
    <citation type="submission" date="2019-03" db="EMBL/GenBank/DDBJ databases">
        <title>Genomic Encyclopedia of Archaeal and Bacterial Type Strains, Phase II (KMG-II): from individual species to whole genera.</title>
        <authorList>
            <person name="Goeker M."/>
        </authorList>
    </citation>
    <scope>NUCLEOTIDE SEQUENCE [LARGE SCALE GENOMIC DNA]</scope>
    <source>
        <strain evidence="2 3">DSM 24782</strain>
    </source>
</reference>
<dbReference type="OrthoDB" id="4949761at2"/>
<proteinExistence type="predicted"/>
<evidence type="ECO:0000313" key="2">
    <source>
        <dbReference type="EMBL" id="TDS81045.1"/>
    </source>
</evidence>
<evidence type="ECO:0000313" key="3">
    <source>
        <dbReference type="Proteomes" id="UP000295344"/>
    </source>
</evidence>
<evidence type="ECO:0000256" key="1">
    <source>
        <dbReference type="SAM" id="SignalP"/>
    </source>
</evidence>
<feature type="chain" id="PRO_5020677763" description="Ribosomally synthesized peptide with SipW-like signal peptide" evidence="1">
    <location>
        <begin position="35"/>
        <end position="210"/>
    </location>
</feature>
<dbReference type="AlphaFoldDB" id="A0A4R7FT26"/>
<dbReference type="Proteomes" id="UP000295344">
    <property type="component" value="Unassembled WGS sequence"/>
</dbReference>
<accession>A0A4R7FT26</accession>
<sequence length="210" mass="20845">MTSPTVRRRRRRRVLALATAGLALCIGVSVTSLAAWQQNVTIATGADGIGSSLLKLEISLDGNHWSTATVNSNGSLSFTGNAALLTPGDTVYAGLLIRAAKGSRGADVTLKGGAVSDALVDVLTYGAKSGVAWGNCTGTAWPSVGDTIVGLGSALTPGPGGTAFRVPAATDGAAGSPVGVCLAISLPLGVPNIVGGLTTTPAWQFDATSV</sequence>
<dbReference type="EMBL" id="SOAM01000001">
    <property type="protein sequence ID" value="TDS81045.1"/>
    <property type="molecule type" value="Genomic_DNA"/>
</dbReference>
<keyword evidence="1" id="KW-0732">Signal</keyword>
<dbReference type="RefSeq" id="WP_133765682.1">
    <property type="nucleotide sequence ID" value="NZ_BAAARP010000003.1"/>
</dbReference>
<name>A0A4R7FT26_9MICO</name>
<evidence type="ECO:0008006" key="4">
    <source>
        <dbReference type="Google" id="ProtNLM"/>
    </source>
</evidence>
<keyword evidence="3" id="KW-1185">Reference proteome</keyword>
<gene>
    <name evidence="2" type="ORF">CLV52_1619</name>
</gene>
<protein>
    <recommendedName>
        <fullName evidence="4">Ribosomally synthesized peptide with SipW-like signal peptide</fullName>
    </recommendedName>
</protein>